<dbReference type="InterPro" id="IPR008308">
    <property type="entry name" value="YpbB-like"/>
</dbReference>
<dbReference type="InterPro" id="IPR029491">
    <property type="entry name" value="Helicase_HTH"/>
</dbReference>
<sequence>MNTREGLLLYCFKKFNGERSLSGILHLINGKKTSQTLSDGHLFELSFLFAVFPGLGREEFEQTVNHLVEAHFVKKLKDRYIISEEGEEQLTKFLKERPYIFAFNGLRYRDAEMPFSRLLAEYIQALSYSTRNVYDFLPATRDPVTHFRVKRIFPKRQERQAVAGRLYEEFFALLSKLPEPYAEVFVLKLSRYGRTGLTNQQAAAVLGLQEEDAEFNFRFVLHYLLKYAEGREAVTYPILNRLVNCLEVNDPLTVSAQKTWRLLKSGKSMEQIISIRRMKRSTIEDHLVEISIHRPDFSIRPYVSEQEHARIVTAFQQLQTKKLKRIKESLGDDISYFKIRLVLGRAGDRNETGRSIK</sequence>
<reference evidence="2" key="1">
    <citation type="submission" date="2023-06" db="EMBL/GenBank/DDBJ databases">
        <title>Draft Genome Sequences of Representative Paenibacillus Polymyxa, Bacillus cereus, Fictibacillus sp., and Brevibacillus agri Strains Isolated from Amazonian Dark Earth.</title>
        <authorList>
            <person name="Pellegrinetti T.A."/>
            <person name="Cunha I.C.M."/>
            <person name="Chaves M.G."/>
            <person name="Freitas A.S."/>
            <person name="Silva A.V.R."/>
            <person name="Tsai S.M."/>
            <person name="Mendes L.W."/>
        </authorList>
    </citation>
    <scope>NUCLEOTIDE SEQUENCE</scope>
    <source>
        <strain evidence="2">CENA-BCM004</strain>
    </source>
</reference>
<accession>A0ABT8E9L4</accession>
<evidence type="ECO:0000259" key="1">
    <source>
        <dbReference type="Pfam" id="PF14493"/>
    </source>
</evidence>
<comment type="caution">
    <text evidence="2">The sequence shown here is derived from an EMBL/GenBank/DDBJ whole genome shotgun (WGS) entry which is preliminary data.</text>
</comment>
<gene>
    <name evidence="2" type="ORF">QYF49_16590</name>
</gene>
<dbReference type="Pfam" id="PF14493">
    <property type="entry name" value="HTH_40"/>
    <property type="match status" value="1"/>
</dbReference>
<evidence type="ECO:0000313" key="2">
    <source>
        <dbReference type="EMBL" id="MDN4074601.1"/>
    </source>
</evidence>
<name>A0ABT8E9L4_9BACL</name>
<organism evidence="2 3">
    <name type="scientific">Fictibacillus terranigra</name>
    <dbReference type="NCBI Taxonomy" id="3058424"/>
    <lineage>
        <taxon>Bacteria</taxon>
        <taxon>Bacillati</taxon>
        <taxon>Bacillota</taxon>
        <taxon>Bacilli</taxon>
        <taxon>Bacillales</taxon>
        <taxon>Fictibacillaceae</taxon>
        <taxon>Fictibacillus</taxon>
    </lineage>
</organism>
<feature type="domain" description="Helicase Helix-turn-helix" evidence="1">
    <location>
        <begin position="255"/>
        <end position="343"/>
    </location>
</feature>
<evidence type="ECO:0000313" key="3">
    <source>
        <dbReference type="Proteomes" id="UP001168694"/>
    </source>
</evidence>
<dbReference type="EMBL" id="JAUHLN010000003">
    <property type="protein sequence ID" value="MDN4074601.1"/>
    <property type="molecule type" value="Genomic_DNA"/>
</dbReference>
<dbReference type="Proteomes" id="UP001168694">
    <property type="component" value="Unassembled WGS sequence"/>
</dbReference>
<dbReference type="PIRSF" id="PIRSF021350">
    <property type="entry name" value="UCP021350"/>
    <property type="match status" value="1"/>
</dbReference>
<proteinExistence type="predicted"/>
<dbReference type="RefSeq" id="WP_290400720.1">
    <property type="nucleotide sequence ID" value="NZ_JAUHLN010000003.1"/>
</dbReference>
<keyword evidence="3" id="KW-1185">Reference proteome</keyword>
<protein>
    <submittedName>
        <fullName evidence="2">Helix-turn-helix domain-containing protein</fullName>
    </submittedName>
</protein>